<feature type="transmembrane region" description="Helical" evidence="8">
    <location>
        <begin position="244"/>
        <end position="263"/>
    </location>
</feature>
<sequence length="359" mass="36441">MYLALREMRFAKGRFALMGTVVALISFLLVMLSGLTAGLADQSTSSIKSLRADEVVFGAPPGTEPKASFTESSVSPEQQQAWQDAPGISSAEPLGISQGRIQAGGTASAAIFGVNPGSSIAPDGVAPGKAVVSQQFADDLGLQPGSEASVNGQQLIVAAVVEDQWYSHTPVAWISLPDWKTAAHTEPDVAGTVLAVDYDGGQRDSGALDAANTEAGTTSMERSASLSALPAYSSENGSLLMMQAFLYGISALVIVAFLTVWTLQRTRDIAVLRALGGTRSYVLRDSLAQAAVILAAGTVAGGLLGAAAGAVAAKAAPFAATAATTVLPVAGVFVLGLAGAALAVRRVTKVDPLLALGGN</sequence>
<evidence type="ECO:0000259" key="9">
    <source>
        <dbReference type="Pfam" id="PF02687"/>
    </source>
</evidence>
<dbReference type="InterPro" id="IPR025857">
    <property type="entry name" value="MacB_PCD"/>
</dbReference>
<evidence type="ECO:0000256" key="4">
    <source>
        <dbReference type="ARBA" id="ARBA00022692"/>
    </source>
</evidence>
<evidence type="ECO:0000256" key="6">
    <source>
        <dbReference type="ARBA" id="ARBA00023136"/>
    </source>
</evidence>
<proteinExistence type="inferred from homology"/>
<protein>
    <submittedName>
        <fullName evidence="11">ABC transporter permease</fullName>
    </submittedName>
</protein>
<keyword evidence="12" id="KW-1185">Reference proteome</keyword>
<organism evidence="11 12">
    <name type="scientific">Arthrobacter gandavensis</name>
    <dbReference type="NCBI Taxonomy" id="169960"/>
    <lineage>
        <taxon>Bacteria</taxon>
        <taxon>Bacillati</taxon>
        <taxon>Actinomycetota</taxon>
        <taxon>Actinomycetes</taxon>
        <taxon>Micrococcales</taxon>
        <taxon>Micrococcaceae</taxon>
        <taxon>Arthrobacter</taxon>
    </lineage>
</organism>
<dbReference type="RefSeq" id="WP_152225701.1">
    <property type="nucleotide sequence ID" value="NZ_BAAALV010000002.1"/>
</dbReference>
<feature type="transmembrane region" description="Helical" evidence="8">
    <location>
        <begin position="318"/>
        <end position="344"/>
    </location>
</feature>
<evidence type="ECO:0000256" key="1">
    <source>
        <dbReference type="ARBA" id="ARBA00004651"/>
    </source>
</evidence>
<feature type="domain" description="MacB-like periplasmic core" evidence="10">
    <location>
        <begin position="25"/>
        <end position="186"/>
    </location>
</feature>
<dbReference type="Pfam" id="PF12704">
    <property type="entry name" value="MacB_PCD"/>
    <property type="match status" value="1"/>
</dbReference>
<feature type="transmembrane region" description="Helical" evidence="8">
    <location>
        <begin position="287"/>
        <end position="312"/>
    </location>
</feature>
<dbReference type="EMBL" id="BAAALV010000002">
    <property type="protein sequence ID" value="GAA1908930.1"/>
    <property type="molecule type" value="Genomic_DNA"/>
</dbReference>
<gene>
    <name evidence="11" type="ORF">GCM10009688_11750</name>
</gene>
<comment type="similarity">
    <text evidence="7">Belongs to the ABC-4 integral membrane protein family.</text>
</comment>
<keyword evidence="3" id="KW-1003">Cell membrane</keyword>
<evidence type="ECO:0000313" key="12">
    <source>
        <dbReference type="Proteomes" id="UP001500784"/>
    </source>
</evidence>
<keyword evidence="6 8" id="KW-0472">Membrane</keyword>
<accession>A0ABN2P1G8</accession>
<dbReference type="PANTHER" id="PTHR43738:SF1">
    <property type="entry name" value="HEMIN TRANSPORT SYSTEM PERMEASE PROTEIN HRTB-RELATED"/>
    <property type="match status" value="1"/>
</dbReference>
<dbReference type="PANTHER" id="PTHR43738">
    <property type="entry name" value="ABC TRANSPORTER, MEMBRANE PROTEIN"/>
    <property type="match status" value="1"/>
</dbReference>
<dbReference type="Proteomes" id="UP001500784">
    <property type="component" value="Unassembled WGS sequence"/>
</dbReference>
<comment type="subcellular location">
    <subcellularLocation>
        <location evidence="1">Cell membrane</location>
        <topology evidence="1">Multi-pass membrane protein</topology>
    </subcellularLocation>
</comment>
<evidence type="ECO:0000256" key="3">
    <source>
        <dbReference type="ARBA" id="ARBA00022475"/>
    </source>
</evidence>
<evidence type="ECO:0000256" key="5">
    <source>
        <dbReference type="ARBA" id="ARBA00022989"/>
    </source>
</evidence>
<feature type="domain" description="ABC3 transporter permease C-terminal" evidence="9">
    <location>
        <begin position="244"/>
        <end position="352"/>
    </location>
</feature>
<comment type="caution">
    <text evidence="11">The sequence shown here is derived from an EMBL/GenBank/DDBJ whole genome shotgun (WGS) entry which is preliminary data.</text>
</comment>
<dbReference type="InterPro" id="IPR003838">
    <property type="entry name" value="ABC3_permease_C"/>
</dbReference>
<keyword evidence="4 8" id="KW-0812">Transmembrane</keyword>
<name>A0ABN2P1G8_9MICC</name>
<dbReference type="InterPro" id="IPR051125">
    <property type="entry name" value="ABC-4/HrtB_transporter"/>
</dbReference>
<keyword evidence="2" id="KW-0813">Transport</keyword>
<evidence type="ECO:0000259" key="10">
    <source>
        <dbReference type="Pfam" id="PF12704"/>
    </source>
</evidence>
<dbReference type="Pfam" id="PF02687">
    <property type="entry name" value="FtsX"/>
    <property type="match status" value="1"/>
</dbReference>
<evidence type="ECO:0000256" key="8">
    <source>
        <dbReference type="SAM" id="Phobius"/>
    </source>
</evidence>
<keyword evidence="5 8" id="KW-1133">Transmembrane helix</keyword>
<reference evidence="11 12" key="1">
    <citation type="journal article" date="2019" name="Int. J. Syst. Evol. Microbiol.">
        <title>The Global Catalogue of Microorganisms (GCM) 10K type strain sequencing project: providing services to taxonomists for standard genome sequencing and annotation.</title>
        <authorList>
            <consortium name="The Broad Institute Genomics Platform"/>
            <consortium name="The Broad Institute Genome Sequencing Center for Infectious Disease"/>
            <person name="Wu L."/>
            <person name="Ma J."/>
        </authorList>
    </citation>
    <scope>NUCLEOTIDE SEQUENCE [LARGE SCALE GENOMIC DNA]</scope>
    <source>
        <strain evidence="11 12">JCM 13316</strain>
    </source>
</reference>
<evidence type="ECO:0000313" key="11">
    <source>
        <dbReference type="EMBL" id="GAA1908930.1"/>
    </source>
</evidence>
<evidence type="ECO:0000256" key="2">
    <source>
        <dbReference type="ARBA" id="ARBA00022448"/>
    </source>
</evidence>
<evidence type="ECO:0000256" key="7">
    <source>
        <dbReference type="ARBA" id="ARBA00038076"/>
    </source>
</evidence>